<dbReference type="PANTHER" id="PTHR23335:SF1">
    <property type="entry name" value="CALMODULIN-BINDING TRANSCRIPTION ACTIVATOR, ISOFORM F"/>
    <property type="match status" value="1"/>
</dbReference>
<dbReference type="Proteomes" id="UP001054902">
    <property type="component" value="Unassembled WGS sequence"/>
</dbReference>
<proteinExistence type="predicted"/>
<evidence type="ECO:0000256" key="1">
    <source>
        <dbReference type="ARBA" id="ARBA00004123"/>
    </source>
</evidence>
<sequence length="1151" mass="127580">MQQEQYMSQVLAAPENYSPLHVLSAVAMGRWLNVTEIEALLNHNNPILDISTTPPSSPPTSGQMFLFNRSVTRNYKDDGHQWVRKKNSNKVREDHVKLRVGGKFRVSGCYVHSSTCATFHRRAYHLLDAEKGTALYPVVSASKVTDGSLPPSLILVHYLDTSQANNLCRILTDKGIDINPSIPEAPMENQPLANVVTSARASMAQNYNQFEHSFAGDFDESGNFDDHVHNYSDFDFSTDDLGNEMQTNDDDQQANPNYSQKNYSQGKTADDDNDEYMDTITEALDEGNDLQAEAIDFLWDVVVEEQQDSDEEIELNGSNLSEMLTPDLVQNMFGSKIEGNLFEHGELFHTSQTEIMLNPENTLEYATAEQISSAIHEPNEGLDGSQLLPLQKIPAIERKDFPITFGEAVEFPNIVDITPDISSLESTQKMVISLDNMCPVMNSQAEGHLIWKHMVCFARANLGNGLHIARSVEARMLNPFSCQCTIPQNYLRNGDYKVIVVAIKVDPLLEHSQRKISIALHRVLEAVYYKNDCKLPFLPKHHCVDYDDTHVKLLSQLSNCIFTSSSLLDSDGNSTGGASSSMNSHNLKTLTGIPAPPPAMALVATMMSDFPNPPASAVLPPESMINRGDNKLTFEEAKEQVSDNRADQVFGSAIEQTISSSRKRSASTILIPRTQDVNDDLGQAPVNADEWAGQESSDPESNTKVEAVDRHCKIRFVERLTSVISEAAGENVIKDTIPDNLQKVEVTDQGNSSEIVINREEIKALEDDELDHVLDCLLVRIVESLVEMSASESELQEELNSPDDSGFTLLHYAALYNLQSLIPVLLSRGANPNIKSTRGDLTPLHLACGSGNTAIVELLLRQGCAVEVADCFGSFPMDHAIRNGFKSLAALLQDVVDSEKGLQEKSQVQAQFQVDEKERRRKLKKYEQMRLKEAFEKLTLKEKVALNVMFKQRLHKKSTEKQKEAPFTIVEGDNESESMEDEDEDNVAELSEANLAKKNEVERKRSDSGSKGDSDDLGSILTDTDRESLDIAMTLMNAKELADIEKNAHVHEEFAKWMTQRNYDSLVEASQHLEQTILEHKANGGNMSPPPPATGGTPESGMVTDSVQDASKLYATNAAKLSLKQMKDQALAALVVRKNLSEAMKKKGGIS</sequence>
<name>A0AAD3D0L5_9STRA</name>
<feature type="repeat" description="ANK" evidence="4">
    <location>
        <begin position="805"/>
        <end position="837"/>
    </location>
</feature>
<evidence type="ECO:0000313" key="8">
    <source>
        <dbReference type="Proteomes" id="UP001054902"/>
    </source>
</evidence>
<dbReference type="InterPro" id="IPR005559">
    <property type="entry name" value="CG-1_dom"/>
</dbReference>
<dbReference type="SUPFAM" id="SSF48403">
    <property type="entry name" value="Ankyrin repeat"/>
    <property type="match status" value="1"/>
</dbReference>
<dbReference type="GO" id="GO:0005634">
    <property type="term" value="C:nucleus"/>
    <property type="evidence" value="ECO:0007669"/>
    <property type="project" value="UniProtKB-SubCell"/>
</dbReference>
<feature type="region of interest" description="Disordered" evidence="5">
    <location>
        <begin position="239"/>
        <end position="273"/>
    </location>
</feature>
<comment type="caution">
    <text evidence="7">The sequence shown here is derived from an EMBL/GenBank/DDBJ whole genome shotgun (WGS) entry which is preliminary data.</text>
</comment>
<dbReference type="Pfam" id="PF03859">
    <property type="entry name" value="CG-1"/>
    <property type="match status" value="1"/>
</dbReference>
<evidence type="ECO:0000256" key="2">
    <source>
        <dbReference type="ARBA" id="ARBA00023163"/>
    </source>
</evidence>
<dbReference type="AlphaFoldDB" id="A0AAD3D0L5"/>
<accession>A0AAD3D0L5</accession>
<dbReference type="EMBL" id="BLLK01000051">
    <property type="protein sequence ID" value="GFH55658.1"/>
    <property type="molecule type" value="Genomic_DNA"/>
</dbReference>
<feature type="compositionally biased region" description="Basic and acidic residues" evidence="5">
    <location>
        <begin position="995"/>
        <end position="1014"/>
    </location>
</feature>
<dbReference type="PROSITE" id="PS51437">
    <property type="entry name" value="CG_1"/>
    <property type="match status" value="1"/>
</dbReference>
<feature type="region of interest" description="Disordered" evidence="5">
    <location>
        <begin position="955"/>
        <end position="1021"/>
    </location>
</feature>
<gene>
    <name evidence="7" type="ORF">CTEN210_12134</name>
</gene>
<protein>
    <recommendedName>
        <fullName evidence="6">CG-1 domain-containing protein</fullName>
    </recommendedName>
</protein>
<keyword evidence="4" id="KW-0040">ANK repeat</keyword>
<dbReference type="Pfam" id="PF12796">
    <property type="entry name" value="Ank_2"/>
    <property type="match status" value="1"/>
</dbReference>
<feature type="repeat" description="ANK" evidence="4">
    <location>
        <begin position="839"/>
        <end position="871"/>
    </location>
</feature>
<feature type="compositionally biased region" description="Polar residues" evidence="5">
    <location>
        <begin position="253"/>
        <end position="267"/>
    </location>
</feature>
<dbReference type="SMART" id="SM01076">
    <property type="entry name" value="CG-1"/>
    <property type="match status" value="1"/>
</dbReference>
<evidence type="ECO:0000313" key="7">
    <source>
        <dbReference type="EMBL" id="GFH55658.1"/>
    </source>
</evidence>
<dbReference type="GO" id="GO:0003712">
    <property type="term" value="F:transcription coregulator activity"/>
    <property type="evidence" value="ECO:0007669"/>
    <property type="project" value="TreeGrafter"/>
</dbReference>
<dbReference type="PANTHER" id="PTHR23335">
    <property type="entry name" value="CALMODULIN-BINDING TRANSCRIPTION ACTIVATOR CAMTA"/>
    <property type="match status" value="1"/>
</dbReference>
<dbReference type="PROSITE" id="PS50297">
    <property type="entry name" value="ANK_REP_REGION"/>
    <property type="match status" value="2"/>
</dbReference>
<keyword evidence="2" id="KW-0804">Transcription</keyword>
<feature type="domain" description="CG-1" evidence="6">
    <location>
        <begin position="20"/>
        <end position="167"/>
    </location>
</feature>
<keyword evidence="8" id="KW-1185">Reference proteome</keyword>
<evidence type="ECO:0000256" key="3">
    <source>
        <dbReference type="ARBA" id="ARBA00023242"/>
    </source>
</evidence>
<dbReference type="GO" id="GO:0003690">
    <property type="term" value="F:double-stranded DNA binding"/>
    <property type="evidence" value="ECO:0007669"/>
    <property type="project" value="TreeGrafter"/>
</dbReference>
<feature type="compositionally biased region" description="Acidic residues" evidence="5">
    <location>
        <begin position="239"/>
        <end position="252"/>
    </location>
</feature>
<evidence type="ECO:0000256" key="4">
    <source>
        <dbReference type="PROSITE-ProRule" id="PRU00023"/>
    </source>
</evidence>
<dbReference type="InterPro" id="IPR002110">
    <property type="entry name" value="Ankyrin_rpt"/>
</dbReference>
<dbReference type="PROSITE" id="PS50088">
    <property type="entry name" value="ANK_REPEAT"/>
    <property type="match status" value="2"/>
</dbReference>
<evidence type="ECO:0000256" key="5">
    <source>
        <dbReference type="SAM" id="MobiDB-lite"/>
    </source>
</evidence>
<feature type="region of interest" description="Disordered" evidence="5">
    <location>
        <begin position="1081"/>
        <end position="1106"/>
    </location>
</feature>
<dbReference type="Gene3D" id="1.25.40.20">
    <property type="entry name" value="Ankyrin repeat-containing domain"/>
    <property type="match status" value="1"/>
</dbReference>
<dbReference type="GO" id="GO:0006357">
    <property type="term" value="P:regulation of transcription by RNA polymerase II"/>
    <property type="evidence" value="ECO:0007669"/>
    <property type="project" value="TreeGrafter"/>
</dbReference>
<reference evidence="7 8" key="1">
    <citation type="journal article" date="2021" name="Sci. Rep.">
        <title>The genome of the diatom Chaetoceros tenuissimus carries an ancient integrated fragment of an extant virus.</title>
        <authorList>
            <person name="Hongo Y."/>
            <person name="Kimura K."/>
            <person name="Takaki Y."/>
            <person name="Yoshida Y."/>
            <person name="Baba S."/>
            <person name="Kobayashi G."/>
            <person name="Nagasaki K."/>
            <person name="Hano T."/>
            <person name="Tomaru Y."/>
        </authorList>
    </citation>
    <scope>NUCLEOTIDE SEQUENCE [LARGE SCALE GENOMIC DNA]</scope>
    <source>
        <strain evidence="7 8">NIES-3715</strain>
    </source>
</reference>
<keyword evidence="3" id="KW-0539">Nucleus</keyword>
<dbReference type="SMART" id="SM00248">
    <property type="entry name" value="ANK"/>
    <property type="match status" value="3"/>
</dbReference>
<evidence type="ECO:0000259" key="6">
    <source>
        <dbReference type="PROSITE" id="PS51437"/>
    </source>
</evidence>
<feature type="compositionally biased region" description="Acidic residues" evidence="5">
    <location>
        <begin position="972"/>
        <end position="987"/>
    </location>
</feature>
<dbReference type="InterPro" id="IPR036770">
    <property type="entry name" value="Ankyrin_rpt-contain_sf"/>
</dbReference>
<comment type="subcellular location">
    <subcellularLocation>
        <location evidence="1">Nucleus</location>
    </subcellularLocation>
</comment>
<organism evidence="7 8">
    <name type="scientific">Chaetoceros tenuissimus</name>
    <dbReference type="NCBI Taxonomy" id="426638"/>
    <lineage>
        <taxon>Eukaryota</taxon>
        <taxon>Sar</taxon>
        <taxon>Stramenopiles</taxon>
        <taxon>Ochrophyta</taxon>
        <taxon>Bacillariophyta</taxon>
        <taxon>Coscinodiscophyceae</taxon>
        <taxon>Chaetocerotophycidae</taxon>
        <taxon>Chaetocerotales</taxon>
        <taxon>Chaetocerotaceae</taxon>
        <taxon>Chaetoceros</taxon>
    </lineage>
</organism>